<dbReference type="GeneID" id="76983448"/>
<dbReference type="Gene3D" id="3.30.420.10">
    <property type="entry name" value="Ribonuclease H-like superfamily/Ribonuclease H"/>
    <property type="match status" value="1"/>
</dbReference>
<dbReference type="Pfam" id="PF00476">
    <property type="entry name" value="DNA_pol_A"/>
    <property type="match status" value="1"/>
</dbReference>
<evidence type="ECO:0000313" key="8">
    <source>
        <dbReference type="EMBL" id="QJC97166.1"/>
    </source>
</evidence>
<evidence type="ECO:0000256" key="1">
    <source>
        <dbReference type="ARBA" id="ARBA00007705"/>
    </source>
</evidence>
<evidence type="ECO:0000256" key="5">
    <source>
        <dbReference type="ARBA" id="ARBA00049244"/>
    </source>
</evidence>
<dbReference type="InterPro" id="IPR002562">
    <property type="entry name" value="3'-5'_exonuclease_dom"/>
</dbReference>
<evidence type="ECO:0000256" key="4">
    <source>
        <dbReference type="ARBA" id="ARBA00022705"/>
    </source>
</evidence>
<dbReference type="EC" id="2.7.7.7" evidence="2"/>
<evidence type="ECO:0000313" key="9">
    <source>
        <dbReference type="Proteomes" id="UP000501048"/>
    </source>
</evidence>
<dbReference type="InterPro" id="IPR043502">
    <property type="entry name" value="DNA/RNA_pol_sf"/>
</dbReference>
<organism evidence="8 9">
    <name type="scientific">Bacillus mojavensis</name>
    <dbReference type="NCBI Taxonomy" id="72360"/>
    <lineage>
        <taxon>Bacteria</taxon>
        <taxon>Bacillati</taxon>
        <taxon>Bacillota</taxon>
        <taxon>Bacilli</taxon>
        <taxon>Bacillales</taxon>
        <taxon>Bacillaceae</taxon>
        <taxon>Bacillus</taxon>
    </lineage>
</organism>
<keyword evidence="4" id="KW-0235">DNA replication</keyword>
<dbReference type="Pfam" id="PF01612">
    <property type="entry name" value="DNA_pol_A_exo1"/>
    <property type="match status" value="1"/>
</dbReference>
<dbReference type="SUPFAM" id="SSF56672">
    <property type="entry name" value="DNA/RNA polymerases"/>
    <property type="match status" value="1"/>
</dbReference>
<dbReference type="EMBL" id="CP051464">
    <property type="protein sequence ID" value="QJC97166.1"/>
    <property type="molecule type" value="Genomic_DNA"/>
</dbReference>
<gene>
    <name evidence="8" type="primary">polA</name>
    <name evidence="8" type="ORF">HC660_26920</name>
</gene>
<dbReference type="InterPro" id="IPR012337">
    <property type="entry name" value="RNaseH-like_sf"/>
</dbReference>
<proteinExistence type="inferred from homology"/>
<reference evidence="8 9" key="1">
    <citation type="submission" date="2020-04" db="EMBL/GenBank/DDBJ databases">
        <title>Plant growth promoting and environmental Bacillus: genomic and epigenetic comparison.</title>
        <authorList>
            <person name="Reva O.N."/>
            <person name="Lutz S."/>
            <person name="Ahrens C.H."/>
        </authorList>
    </citation>
    <scope>NUCLEOTIDE SEQUENCE [LARGE SCALE GENOMIC DNA]</scope>
    <source>
        <strain evidence="8 9">UCMB5075</strain>
    </source>
</reference>
<dbReference type="PRINTS" id="PR00868">
    <property type="entry name" value="DNAPOLI"/>
</dbReference>
<dbReference type="Gene3D" id="1.10.150.20">
    <property type="entry name" value="5' to 3' exonuclease, C-terminal subdomain"/>
    <property type="match status" value="1"/>
</dbReference>
<keyword evidence="9" id="KW-1185">Reference proteome</keyword>
<comment type="similarity">
    <text evidence="1">Belongs to the DNA polymerase type-A family.</text>
</comment>
<dbReference type="Gene3D" id="3.30.70.370">
    <property type="match status" value="1"/>
</dbReference>
<dbReference type="InterPro" id="IPR002298">
    <property type="entry name" value="DNA_polymerase_A"/>
</dbReference>
<dbReference type="CDD" id="cd06139">
    <property type="entry name" value="DNA_polA_I_Ecoli_like_exo"/>
    <property type="match status" value="1"/>
</dbReference>
<dbReference type="InterPro" id="IPR001098">
    <property type="entry name" value="DNA-dir_DNA_pol_A_palm_dom"/>
</dbReference>
<dbReference type="SMART" id="SM00474">
    <property type="entry name" value="35EXOc"/>
    <property type="match status" value="1"/>
</dbReference>
<dbReference type="InterPro" id="IPR036397">
    <property type="entry name" value="RNaseH_sf"/>
</dbReference>
<accession>A0ABX6LZI7</accession>
<dbReference type="RefSeq" id="WP_168748441.1">
    <property type="nucleotide sequence ID" value="NZ_CP051464.1"/>
</dbReference>
<evidence type="ECO:0000259" key="6">
    <source>
        <dbReference type="SMART" id="SM00474"/>
    </source>
</evidence>
<protein>
    <recommendedName>
        <fullName evidence="3">DNA polymerase I</fullName>
        <ecNumber evidence="2">2.7.7.7</ecNumber>
    </recommendedName>
</protein>
<dbReference type="PANTHER" id="PTHR10133:SF27">
    <property type="entry name" value="DNA POLYMERASE NU"/>
    <property type="match status" value="1"/>
</dbReference>
<feature type="domain" description="DNA-directed DNA polymerase family A palm" evidence="7">
    <location>
        <begin position="467"/>
        <end position="670"/>
    </location>
</feature>
<name>A0ABX6LZI7_BACMO</name>
<dbReference type="SUPFAM" id="SSF53098">
    <property type="entry name" value="Ribonuclease H-like"/>
    <property type="match status" value="1"/>
</dbReference>
<dbReference type="PANTHER" id="PTHR10133">
    <property type="entry name" value="DNA POLYMERASE I"/>
    <property type="match status" value="1"/>
</dbReference>
<feature type="domain" description="3'-5' exonuclease" evidence="6">
    <location>
        <begin position="118"/>
        <end position="309"/>
    </location>
</feature>
<evidence type="ECO:0000256" key="2">
    <source>
        <dbReference type="ARBA" id="ARBA00012417"/>
    </source>
</evidence>
<sequence length="718" mass="81208">MEGLRLNLNALKPAAPKTDAVQATVKRKAKAKTAEPIEESWRKIFAMKLSDADRKRLTEVKAAMDAGNLARDPADCVNKAGNPKAFSKAEALRLWKTLQEAQREETLRQMVENTPDNYWLITTEARLDEFLALLDNEEEIVFDVETTGADTWEDRIVGNVISAVKANIHAYIPTKHVTDAPQLPHDYVMEKLKPIYEDASVKKIAHNGKFDIHMLSHEGVTLRGLAWDTQFAMHILNENERVTGGSYRLKDLVTKYLGIPSQTYDELFGKAGFHEVADLNVALAYAAKDGDVTLKLRNFQCEHLRKIGLLEYYEQVENPTIGVSVEMEAAGFVLDIEKAKTLGAELKAELVDIEEGLRSHFGEINFNSPAQLSEKFFDELKLDRYLPNGFKKSTDVKTLKLLAPHHEGIKLLLSYREKTKLLGTYIEALPQQVKADGRIHGNFNQTGTVTGRFSSNNPNLQNQPYFARKLFVAPPGQVILSGDFSQQEPRFLSHFTGEEVLVNAYREGRDLYSTAASELFGLPIEECGDGSKYRKMMKTGILAVMYGTGPKTLADQLGITEQEAKDFIAQFYEKYPKVKAWIDGNEQFAKRYGYVQMLHGRKRRLPEAKSRDRFTQFRAMRQATNAIIQGSAAIQTKLTMIELQKLCRRKGWTMAFSVHDEVAVYAPETLTREDVADFEAVMLNTLRLDVPNKTDIEISRRWGEGFTVDEWFKTKGDD</sequence>
<dbReference type="Proteomes" id="UP000501048">
    <property type="component" value="Chromosome"/>
</dbReference>
<comment type="catalytic activity">
    <reaction evidence="5">
        <text>DNA(n) + a 2'-deoxyribonucleoside 5'-triphosphate = DNA(n+1) + diphosphate</text>
        <dbReference type="Rhea" id="RHEA:22508"/>
        <dbReference type="Rhea" id="RHEA-COMP:17339"/>
        <dbReference type="Rhea" id="RHEA-COMP:17340"/>
        <dbReference type="ChEBI" id="CHEBI:33019"/>
        <dbReference type="ChEBI" id="CHEBI:61560"/>
        <dbReference type="ChEBI" id="CHEBI:173112"/>
        <dbReference type="EC" id="2.7.7.7"/>
    </reaction>
</comment>
<dbReference type="Gene3D" id="1.20.1060.10">
    <property type="entry name" value="Taq DNA Polymerase, Chain T, domain 4"/>
    <property type="match status" value="1"/>
</dbReference>
<evidence type="ECO:0000256" key="3">
    <source>
        <dbReference type="ARBA" id="ARBA00020311"/>
    </source>
</evidence>
<evidence type="ECO:0000259" key="7">
    <source>
        <dbReference type="SMART" id="SM00482"/>
    </source>
</evidence>
<dbReference type="SMART" id="SM00482">
    <property type="entry name" value="POLAc"/>
    <property type="match status" value="1"/>
</dbReference>